<evidence type="ECO:0000256" key="1">
    <source>
        <dbReference type="SAM" id="MobiDB-lite"/>
    </source>
</evidence>
<feature type="compositionally biased region" description="Low complexity" evidence="1">
    <location>
        <begin position="37"/>
        <end position="46"/>
    </location>
</feature>
<organism evidence="2 3">
    <name type="scientific">Dunaliella salina</name>
    <name type="common">Green alga</name>
    <name type="synonym">Protococcus salinus</name>
    <dbReference type="NCBI Taxonomy" id="3046"/>
    <lineage>
        <taxon>Eukaryota</taxon>
        <taxon>Viridiplantae</taxon>
        <taxon>Chlorophyta</taxon>
        <taxon>core chlorophytes</taxon>
        <taxon>Chlorophyceae</taxon>
        <taxon>CS clade</taxon>
        <taxon>Chlamydomonadales</taxon>
        <taxon>Dunaliellaceae</taxon>
        <taxon>Dunaliella</taxon>
    </lineage>
</organism>
<sequence>MVTQDRVLAGVIGGSPGFLSGSPPSPQPEGAPSFSHPQQPQQQQPPIGGPSSNTHPAPASSSALPLPLLPPMSAVGLGAQDPGLVEGLWGQSLMGSRAAPAWAKLRALLATYAGTSGLGSALRCSAAAAILREDPRMHLPPWLLDMFQGAQKETGGSYEGMASAGCGPAELLDIYMAADRLEDAVAVVAEHVSRWSNTDPRLRRGRLAAAWFPHRRIRALRQRLRAAGADTSALDSAMAHHLEVLEHDAPVAQLPGPSGSNAGQLGLFGAPFEPAISFH</sequence>
<feature type="region of interest" description="Disordered" evidence="1">
    <location>
        <begin position="1"/>
        <end position="65"/>
    </location>
</feature>
<comment type="caution">
    <text evidence="2">The sequence shown here is derived from an EMBL/GenBank/DDBJ whole genome shotgun (WGS) entry which is preliminary data.</text>
</comment>
<feature type="compositionally biased region" description="Low complexity" evidence="1">
    <location>
        <begin position="56"/>
        <end position="65"/>
    </location>
</feature>
<dbReference type="InterPro" id="IPR021717">
    <property type="entry name" value="Nucleoporin_Nup160"/>
</dbReference>
<evidence type="ECO:0000313" key="3">
    <source>
        <dbReference type="Proteomes" id="UP000815325"/>
    </source>
</evidence>
<gene>
    <name evidence="2" type="ORF">DUNSADRAFT_3017</name>
</gene>
<accession>A0ABQ7GUQ9</accession>
<name>A0ABQ7GUQ9_DUNSA</name>
<evidence type="ECO:0000313" key="2">
    <source>
        <dbReference type="EMBL" id="KAF5838346.1"/>
    </source>
</evidence>
<keyword evidence="3" id="KW-1185">Reference proteome</keyword>
<dbReference type="EMBL" id="MU069582">
    <property type="protein sequence ID" value="KAF5838346.1"/>
    <property type="molecule type" value="Genomic_DNA"/>
</dbReference>
<dbReference type="PANTHER" id="PTHR21286">
    <property type="entry name" value="NUCLEAR PORE COMPLEX PROTEIN NUP160"/>
    <property type="match status" value="1"/>
</dbReference>
<dbReference type="PANTHER" id="PTHR21286:SF0">
    <property type="entry name" value="NUCLEAR PORE COMPLEX PROTEIN NUP160"/>
    <property type="match status" value="1"/>
</dbReference>
<evidence type="ECO:0008006" key="4">
    <source>
        <dbReference type="Google" id="ProtNLM"/>
    </source>
</evidence>
<dbReference type="Proteomes" id="UP000815325">
    <property type="component" value="Unassembled WGS sequence"/>
</dbReference>
<protein>
    <recommendedName>
        <fullName evidence="4">Nuclear pore complex protein NUP96 C-terminal domain-containing protein</fullName>
    </recommendedName>
</protein>
<reference evidence="2" key="1">
    <citation type="submission" date="2017-08" db="EMBL/GenBank/DDBJ databases">
        <authorList>
            <person name="Polle J.E."/>
            <person name="Barry K."/>
            <person name="Cushman J."/>
            <person name="Schmutz J."/>
            <person name="Tran D."/>
            <person name="Hathwaick L.T."/>
            <person name="Yim W.C."/>
            <person name="Jenkins J."/>
            <person name="Mckie-Krisberg Z.M."/>
            <person name="Prochnik S."/>
            <person name="Lindquist E."/>
            <person name="Dockter R.B."/>
            <person name="Adam C."/>
            <person name="Molina H."/>
            <person name="Bunkerborg J."/>
            <person name="Jin E."/>
            <person name="Buchheim M."/>
            <person name="Magnuson J."/>
        </authorList>
    </citation>
    <scope>NUCLEOTIDE SEQUENCE</scope>
    <source>
        <strain evidence="2">CCAP 19/18</strain>
    </source>
</reference>
<proteinExistence type="predicted"/>